<sequence length="232" mass="25487">MMGIRYSDWLLGAPSIEAGIAVSSMAQDEWGHARLLYAMLKDVGLEPLKIEHERPAEEYMSVGALDGAFEHWAGIVAAMTVVDEAISVALLGFSRGRYEAARTRVPKMLAEEEFHASLAKAWYRRIAESSSKARSLLRDSTKGLLPPVLAWLGADDEAAKAMVTAGVTESSKSMTEAYRDRLRDLAALVEVNIDQVQPDSGWDKDRARGPGCPDEDAVERVRGDRNRALLVE</sequence>
<dbReference type="InterPro" id="IPR052703">
    <property type="entry name" value="Aromatic_CoA_ox/epox"/>
</dbReference>
<protein>
    <submittedName>
        <fullName evidence="2">Uncharacterized protein</fullName>
    </submittedName>
</protein>
<proteinExistence type="predicted"/>
<gene>
    <name evidence="2" type="ORF">METZ01_LOCUS134677</name>
</gene>
<dbReference type="GO" id="GO:0010124">
    <property type="term" value="P:phenylacetate catabolic process"/>
    <property type="evidence" value="ECO:0007669"/>
    <property type="project" value="InterPro"/>
</dbReference>
<feature type="region of interest" description="Disordered" evidence="1">
    <location>
        <begin position="198"/>
        <end position="220"/>
    </location>
</feature>
<dbReference type="AlphaFoldDB" id="A0A381YZ09"/>
<accession>A0A381YZ09</accession>
<dbReference type="InterPro" id="IPR007814">
    <property type="entry name" value="PaaA_PaaC"/>
</dbReference>
<dbReference type="PANTHER" id="PTHR30458:SF0">
    <property type="entry name" value="1,2-PHENYLACETYL-COA EPOXIDASE, SUBUNIT C"/>
    <property type="match status" value="1"/>
</dbReference>
<dbReference type="InterPro" id="IPR012347">
    <property type="entry name" value="Ferritin-like"/>
</dbReference>
<dbReference type="InterPro" id="IPR009078">
    <property type="entry name" value="Ferritin-like_SF"/>
</dbReference>
<dbReference type="Pfam" id="PF05138">
    <property type="entry name" value="PaaA_PaaC"/>
    <property type="match status" value="1"/>
</dbReference>
<organism evidence="2">
    <name type="scientific">marine metagenome</name>
    <dbReference type="NCBI Taxonomy" id="408172"/>
    <lineage>
        <taxon>unclassified sequences</taxon>
        <taxon>metagenomes</taxon>
        <taxon>ecological metagenomes</taxon>
    </lineage>
</organism>
<dbReference type="Gene3D" id="1.20.1260.10">
    <property type="match status" value="1"/>
</dbReference>
<evidence type="ECO:0000256" key="1">
    <source>
        <dbReference type="SAM" id="MobiDB-lite"/>
    </source>
</evidence>
<evidence type="ECO:0000313" key="2">
    <source>
        <dbReference type="EMBL" id="SVA81823.1"/>
    </source>
</evidence>
<dbReference type="EMBL" id="UINC01019332">
    <property type="protein sequence ID" value="SVA81823.1"/>
    <property type="molecule type" value="Genomic_DNA"/>
</dbReference>
<dbReference type="PANTHER" id="PTHR30458">
    <property type="entry name" value="PHENYLACETIC ACID DEGRADATION PROTEIN PAA"/>
    <property type="match status" value="1"/>
</dbReference>
<name>A0A381YZ09_9ZZZZ</name>
<dbReference type="GO" id="GO:0005829">
    <property type="term" value="C:cytosol"/>
    <property type="evidence" value="ECO:0007669"/>
    <property type="project" value="TreeGrafter"/>
</dbReference>
<dbReference type="SUPFAM" id="SSF47240">
    <property type="entry name" value="Ferritin-like"/>
    <property type="match status" value="1"/>
</dbReference>
<reference evidence="2" key="1">
    <citation type="submission" date="2018-05" db="EMBL/GenBank/DDBJ databases">
        <authorList>
            <person name="Lanie J.A."/>
            <person name="Ng W.-L."/>
            <person name="Kazmierczak K.M."/>
            <person name="Andrzejewski T.M."/>
            <person name="Davidsen T.M."/>
            <person name="Wayne K.J."/>
            <person name="Tettelin H."/>
            <person name="Glass J.I."/>
            <person name="Rusch D."/>
            <person name="Podicherti R."/>
            <person name="Tsui H.-C.T."/>
            <person name="Winkler M.E."/>
        </authorList>
    </citation>
    <scope>NUCLEOTIDE SEQUENCE</scope>
</reference>